<dbReference type="AlphaFoldDB" id="A0A9N9LHJ8"/>
<organism evidence="2 3">
    <name type="scientific">Hymenoscyphus albidus</name>
    <dbReference type="NCBI Taxonomy" id="595503"/>
    <lineage>
        <taxon>Eukaryota</taxon>
        <taxon>Fungi</taxon>
        <taxon>Dikarya</taxon>
        <taxon>Ascomycota</taxon>
        <taxon>Pezizomycotina</taxon>
        <taxon>Leotiomycetes</taxon>
        <taxon>Helotiales</taxon>
        <taxon>Helotiaceae</taxon>
        <taxon>Hymenoscyphus</taxon>
    </lineage>
</organism>
<comment type="caution">
    <text evidence="2">The sequence shown here is derived from an EMBL/GenBank/DDBJ whole genome shotgun (WGS) entry which is preliminary data.</text>
</comment>
<dbReference type="PANTHER" id="PTHR33112">
    <property type="entry name" value="DOMAIN PROTEIN, PUTATIVE-RELATED"/>
    <property type="match status" value="1"/>
</dbReference>
<dbReference type="InterPro" id="IPR010730">
    <property type="entry name" value="HET"/>
</dbReference>
<dbReference type="Pfam" id="PF06985">
    <property type="entry name" value="HET"/>
    <property type="match status" value="1"/>
</dbReference>
<evidence type="ECO:0000313" key="3">
    <source>
        <dbReference type="Proteomes" id="UP000701801"/>
    </source>
</evidence>
<accession>A0A9N9LHJ8</accession>
<keyword evidence="3" id="KW-1185">Reference proteome</keyword>
<name>A0A9N9LHJ8_9HELO</name>
<dbReference type="PANTHER" id="PTHR33112:SF16">
    <property type="entry name" value="HETEROKARYON INCOMPATIBILITY DOMAIN-CONTAINING PROTEIN"/>
    <property type="match status" value="1"/>
</dbReference>
<evidence type="ECO:0000259" key="1">
    <source>
        <dbReference type="Pfam" id="PF06985"/>
    </source>
</evidence>
<reference evidence="2" key="1">
    <citation type="submission" date="2021-07" db="EMBL/GenBank/DDBJ databases">
        <authorList>
            <person name="Durling M."/>
        </authorList>
    </citation>
    <scope>NUCLEOTIDE SEQUENCE</scope>
</reference>
<evidence type="ECO:0000313" key="2">
    <source>
        <dbReference type="EMBL" id="CAG8971676.1"/>
    </source>
</evidence>
<sequence length="373" mass="42364">MLGINESHLPKTISDAVAITRQLAIKYLWVDSLCICQGDAEDWSRESARMTEVYSNAHIVIANNHGNDSSVGCFSTRIPRPMSELNLPGFARNLVAMVLYIQDEMWVDLGEFGGEALTQRGWALQERVLAKRLLHYNTRQMYFECSQGIFSEDDCTTKNRYCSLDASLRQWNELVASYGKRKLTNSSDKFPAIGGLAKLFEKELKAQYIAGLWSTHLISGLAWSRSHQIVSTNKEYLGPSWSWASYGDRAIFSGEGGSDISKVVEWNVEPRSQSNVYGEIASAWLRIRAPILNLIPGISESMFTLHKDDRSRYVFFDSTETESGKRHTWDLEILLLQEKVINAQIDDNYECFALIVSKVGNERKRVGCKFLWD</sequence>
<proteinExistence type="predicted"/>
<dbReference type="OrthoDB" id="47007at2759"/>
<dbReference type="EMBL" id="CAJVRM010000026">
    <property type="protein sequence ID" value="CAG8971676.1"/>
    <property type="molecule type" value="Genomic_DNA"/>
</dbReference>
<dbReference type="Proteomes" id="UP000701801">
    <property type="component" value="Unassembled WGS sequence"/>
</dbReference>
<feature type="domain" description="Heterokaryon incompatibility" evidence="1">
    <location>
        <begin position="5"/>
        <end position="126"/>
    </location>
</feature>
<protein>
    <recommendedName>
        <fullName evidence="1">Heterokaryon incompatibility domain-containing protein</fullName>
    </recommendedName>
</protein>
<gene>
    <name evidence="2" type="ORF">HYALB_00003144</name>
</gene>